<sequence>MGVATENNLPQPYAEETILALLDSIGLSRPVAIKPLKVTAAFHIIYVLTYPREIIAPLLRSDRPLPSSGDEKEVDLILRISGDHVPRIKTENETAILTWLREHTSIPVPDVVAFDVTSANPLGCEYLICNRCPGQAISDIYSTLSEAQLDSILLQLMNILLELHQHQFPRIGGLAFDEQQQQQQEQEQRSITVGPLLDEHFWFTGDIPCYFSKEETFTTLNYRGPFDSFTDYVAAAVRSYLHVADIHPSLQSPLAPFRPRIAAFLDRLPALAGDTPTERDFYLAHKDLHFANILYDPATDRITAILDWEFAGTVPYPQWDPVRAFLWNAQPGQESFDEKYRLRDRFWQLCREHGAAVLTETEWLDPRLESMHFVRNALRGITTNVPRGLHPEAVERWFGDLEKGLAYFQL</sequence>
<evidence type="ECO:0000313" key="2">
    <source>
        <dbReference type="EMBL" id="RAH86806.1"/>
    </source>
</evidence>
<dbReference type="PANTHER" id="PTHR21310:SF15">
    <property type="entry name" value="AMINOGLYCOSIDE PHOSPHOTRANSFERASE DOMAIN-CONTAINING PROTEIN"/>
    <property type="match status" value="1"/>
</dbReference>
<reference evidence="2 3" key="1">
    <citation type="submission" date="2018-02" db="EMBL/GenBank/DDBJ databases">
        <title>The genomes of Aspergillus section Nigri reveals drivers in fungal speciation.</title>
        <authorList>
            <consortium name="DOE Joint Genome Institute"/>
            <person name="Vesth T.C."/>
            <person name="Nybo J."/>
            <person name="Theobald S."/>
            <person name="Brandl J."/>
            <person name="Frisvad J.C."/>
            <person name="Nielsen K.F."/>
            <person name="Lyhne E.K."/>
            <person name="Kogle M.E."/>
            <person name="Kuo A."/>
            <person name="Riley R."/>
            <person name="Clum A."/>
            <person name="Nolan M."/>
            <person name="Lipzen A."/>
            <person name="Salamov A."/>
            <person name="Henrissat B."/>
            <person name="Wiebenga A."/>
            <person name="De vries R.P."/>
            <person name="Grigoriev I.V."/>
            <person name="Mortensen U.H."/>
            <person name="Andersen M.R."/>
            <person name="Baker S.E."/>
        </authorList>
    </citation>
    <scope>NUCLEOTIDE SEQUENCE [LARGE SCALE GENOMIC DNA]</scope>
    <source>
        <strain evidence="2 3">CBS 114.51</strain>
    </source>
</reference>
<protein>
    <submittedName>
        <fullName evidence="2">APH-domain-containing protein</fullName>
    </submittedName>
</protein>
<organism evidence="2 3">
    <name type="scientific">Aspergillus japonicus CBS 114.51</name>
    <dbReference type="NCBI Taxonomy" id="1448312"/>
    <lineage>
        <taxon>Eukaryota</taxon>
        <taxon>Fungi</taxon>
        <taxon>Dikarya</taxon>
        <taxon>Ascomycota</taxon>
        <taxon>Pezizomycotina</taxon>
        <taxon>Eurotiomycetes</taxon>
        <taxon>Eurotiomycetidae</taxon>
        <taxon>Eurotiales</taxon>
        <taxon>Aspergillaceae</taxon>
        <taxon>Aspergillus</taxon>
        <taxon>Aspergillus subgen. Circumdati</taxon>
    </lineage>
</organism>
<dbReference type="InterPro" id="IPR002575">
    <property type="entry name" value="Aminoglycoside_PTrfase"/>
</dbReference>
<dbReference type="Proteomes" id="UP000249497">
    <property type="component" value="Unassembled WGS sequence"/>
</dbReference>
<dbReference type="SUPFAM" id="SSF56112">
    <property type="entry name" value="Protein kinase-like (PK-like)"/>
    <property type="match status" value="1"/>
</dbReference>
<dbReference type="GeneID" id="37179290"/>
<accession>A0A8T8XEU1</accession>
<dbReference type="PANTHER" id="PTHR21310">
    <property type="entry name" value="AMINOGLYCOSIDE PHOSPHOTRANSFERASE-RELATED-RELATED"/>
    <property type="match status" value="1"/>
</dbReference>
<keyword evidence="3" id="KW-1185">Reference proteome</keyword>
<evidence type="ECO:0000313" key="3">
    <source>
        <dbReference type="Proteomes" id="UP000249497"/>
    </source>
</evidence>
<dbReference type="Gene3D" id="3.90.1200.10">
    <property type="match status" value="1"/>
</dbReference>
<dbReference type="RefSeq" id="XP_025532700.1">
    <property type="nucleotide sequence ID" value="XM_025675598.1"/>
</dbReference>
<dbReference type="InterPro" id="IPR011009">
    <property type="entry name" value="Kinase-like_dom_sf"/>
</dbReference>
<gene>
    <name evidence="2" type="ORF">BO86DRAFT_428586</name>
</gene>
<dbReference type="OrthoDB" id="428260at2759"/>
<dbReference type="EMBL" id="KZ824771">
    <property type="protein sequence ID" value="RAH86806.1"/>
    <property type="molecule type" value="Genomic_DNA"/>
</dbReference>
<dbReference type="Pfam" id="PF01636">
    <property type="entry name" value="APH"/>
    <property type="match status" value="1"/>
</dbReference>
<name>A0A8T8XEU1_ASPJA</name>
<proteinExistence type="predicted"/>
<dbReference type="InterPro" id="IPR051678">
    <property type="entry name" value="AGP_Transferase"/>
</dbReference>
<dbReference type="AlphaFoldDB" id="A0A8T8XEU1"/>
<evidence type="ECO:0000259" key="1">
    <source>
        <dbReference type="Pfam" id="PF01636"/>
    </source>
</evidence>
<feature type="domain" description="Aminoglycoside phosphotransferase" evidence="1">
    <location>
        <begin position="73"/>
        <end position="340"/>
    </location>
</feature>